<dbReference type="Proteomes" id="UP000583639">
    <property type="component" value="Unassembled WGS sequence"/>
</dbReference>
<sequence>MRKFFVVLVWVMGLGLAALFAKDIVRGVKNVIAINHFTPVEVNNAPTGWHQDLCCYLN</sequence>
<accession>A0A0P0M4C5</accession>
<evidence type="ECO:0000313" key="1">
    <source>
        <dbReference type="EMBL" id="ALK85773.1"/>
    </source>
</evidence>
<reference evidence="14 18" key="4">
    <citation type="journal article" date="2019" name="Nat. Commun.">
        <title>Gram positive-like bacteriocins with broad spectrum anti-Bacteroidales activity encoded on mobile elements of the human gut microbiota.</title>
        <authorList>
            <person name="Bechon N."/>
            <person name="Coyne M.J.Jr."/>
            <person name="Laclare-Mceneany V."/>
            <person name="Chatzidaki-Livanis M."/>
            <person name="Ghigo J.-M."/>
            <person name="Comstock L.E."/>
        </authorList>
    </citation>
    <scope>NUCLEOTIDE SEQUENCE [LARGE SCALE GENOMIC DNA]</scope>
    <source>
        <strain evidence="14 18">CL01T12C17</strain>
    </source>
</reference>
<reference evidence="9" key="14">
    <citation type="submission" date="2023-10" db="EMBL/GenBank/DDBJ databases">
        <title>Genome of potential pathogenic bacteria in Crohn's disease.</title>
        <authorList>
            <person name="Rodriguez-Palacios A."/>
        </authorList>
    </citation>
    <scope>NUCLEOTIDE SEQUENCE</scope>
    <source>
        <strain evidence="9">CavFT-hAR107</strain>
    </source>
</reference>
<dbReference type="Proteomes" id="UP000095333">
    <property type="component" value="Unassembled WGS sequence"/>
</dbReference>
<evidence type="ECO:0000313" key="8">
    <source>
        <dbReference type="EMBL" id="MDU0240386.1"/>
    </source>
</evidence>
<dbReference type="PATRIC" id="fig|821.40.peg.3843"/>
<reference evidence="12 19" key="8">
    <citation type="submission" date="2020-07" db="EMBL/GenBank/DDBJ databases">
        <title>Bacterial metabolism rescues the inhibition of intestinal drug absorption by food and drug additives.</title>
        <authorList>
            <person name="Zou L."/>
            <person name="Spanogiannopoulos P."/>
            <person name="Chien H.-C."/>
            <person name="Pieper L.M."/>
            <person name="Cai W."/>
            <person name="Khuri N."/>
            <person name="Pottel J."/>
            <person name="Vora B."/>
            <person name="Ni Z."/>
            <person name="Tsakalozou E."/>
            <person name="Zhang W."/>
            <person name="Shoichet B.K."/>
            <person name="Giacomini K.M."/>
            <person name="Turnbaugh P.J."/>
        </authorList>
    </citation>
    <scope>NUCLEOTIDE SEQUENCE [LARGE SCALE GENOMIC DNA]</scope>
    <source>
        <strain evidence="12 19">B33</strain>
    </source>
</reference>
<organism evidence="1 15">
    <name type="scientific">Phocaeicola vulgatus</name>
    <name type="common">Bacteroides vulgatus</name>
    <dbReference type="NCBI Taxonomy" id="821"/>
    <lineage>
        <taxon>Bacteria</taxon>
        <taxon>Pseudomonadati</taxon>
        <taxon>Bacteroidota</taxon>
        <taxon>Bacteroidia</taxon>
        <taxon>Bacteroidales</taxon>
        <taxon>Bacteroidaceae</taxon>
        <taxon>Phocaeicola</taxon>
    </lineage>
</organism>
<evidence type="ECO:0000313" key="9">
    <source>
        <dbReference type="EMBL" id="MDU0250667.1"/>
    </source>
</evidence>
<evidence type="ECO:0000313" key="14">
    <source>
        <dbReference type="EMBL" id="TSE49311.1"/>
    </source>
</evidence>
<dbReference type="EMBL" id="CP043529">
    <property type="protein sequence ID" value="QEW36285.1"/>
    <property type="molecule type" value="Genomic_DNA"/>
</dbReference>
<evidence type="ECO:0000313" key="10">
    <source>
        <dbReference type="EMBL" id="NMW35744.1"/>
    </source>
</evidence>
<dbReference type="Proteomes" id="UP000758576">
    <property type="component" value="Unassembled WGS sequence"/>
</dbReference>
<evidence type="ECO:0000313" key="12">
    <source>
        <dbReference type="EMBL" id="NVB72979.1"/>
    </source>
</evidence>
<reference evidence="2 16" key="1">
    <citation type="submission" date="2015-09" db="EMBL/GenBank/DDBJ databases">
        <authorList>
            <consortium name="Pathogen Informatics"/>
        </authorList>
    </citation>
    <scope>NUCLEOTIDE SEQUENCE [LARGE SCALE GENOMIC DNA]</scope>
    <source>
        <strain evidence="2 16">2789STDY5834842</strain>
    </source>
</reference>
<dbReference type="EMBL" id="JABWDJ010000015">
    <property type="protein sequence ID" value="NVB72979.1"/>
    <property type="molecule type" value="Genomic_DNA"/>
</dbReference>
<evidence type="ECO:0000313" key="4">
    <source>
        <dbReference type="EMBL" id="MCB7281036.1"/>
    </source>
</evidence>
<dbReference type="EMBL" id="JAJCQG010000021">
    <property type="protein sequence ID" value="MCB7281036.1"/>
    <property type="molecule type" value="Genomic_DNA"/>
</dbReference>
<reference evidence="1 15" key="3">
    <citation type="journal article" date="2016" name="Genome Biol. Evol.">
        <title>Extensive mobilome-driven genome diversification in mouse gut-associated Bacteroides vulgatus mpk.</title>
        <authorList>
            <person name="Lange A."/>
            <person name="Beier S."/>
            <person name="Steimle A."/>
            <person name="Autenrieth I.B."/>
            <person name="Huson D.H."/>
            <person name="Frick J.S."/>
        </authorList>
    </citation>
    <scope>NUCLEOTIDE SEQUENCE [LARGE SCALE GENOMIC DNA]</scope>
    <source>
        <strain evidence="1">Mpk</strain>
        <strain evidence="15">mpk</strain>
    </source>
</reference>
<dbReference type="Proteomes" id="UP000326091">
    <property type="component" value="Chromosome"/>
</dbReference>
<dbReference type="Proteomes" id="UP001201179">
    <property type="component" value="Unassembled WGS sequence"/>
</dbReference>
<dbReference type="Proteomes" id="UP001210999">
    <property type="component" value="Unassembled WGS sequence"/>
</dbReference>
<evidence type="ECO:0000313" key="18">
    <source>
        <dbReference type="Proteomes" id="UP000408523"/>
    </source>
</evidence>
<evidence type="ECO:0000313" key="11">
    <source>
        <dbReference type="EMBL" id="NMW42418.1"/>
    </source>
</evidence>
<dbReference type="Proteomes" id="UP001200843">
    <property type="component" value="Unassembled WGS sequence"/>
</dbReference>
<reference evidence="5" key="12">
    <citation type="submission" date="2022-01" db="EMBL/GenBank/DDBJ databases">
        <authorList>
            <person name="Mingchao X."/>
        </authorList>
    </citation>
    <scope>NUCLEOTIDE SEQUENCE</scope>
    <source>
        <strain evidence="5">Bv4372</strain>
    </source>
</reference>
<evidence type="ECO:0000313" key="7">
    <source>
        <dbReference type="EMBL" id="MDB0854079.1"/>
    </source>
</evidence>
<dbReference type="EMBL" id="RWHZ01000014">
    <property type="protein sequence ID" value="TSE49311.1"/>
    <property type="molecule type" value="Genomic_DNA"/>
</dbReference>
<evidence type="ECO:0000313" key="6">
    <source>
        <dbReference type="EMBL" id="MCG4691006.1"/>
    </source>
</evidence>
<dbReference type="Proteomes" id="UP001181258">
    <property type="component" value="Unassembled WGS sequence"/>
</dbReference>
<dbReference type="EMBL" id="JABDSI010000137">
    <property type="protein sequence ID" value="NMW42418.1"/>
    <property type="molecule type" value="Genomic_DNA"/>
</dbReference>
<evidence type="ECO:0000313" key="3">
    <source>
        <dbReference type="EMBL" id="MBV3490586.1"/>
    </source>
</evidence>
<dbReference type="EMBL" id="JAQKEI010000047">
    <property type="protein sequence ID" value="MDB0854079.1"/>
    <property type="molecule type" value="Genomic_DNA"/>
</dbReference>
<dbReference type="Proteomes" id="UP001181239">
    <property type="component" value="Unassembled WGS sequence"/>
</dbReference>
<reference evidence="3" key="9">
    <citation type="submission" date="2021-06" db="EMBL/GenBank/DDBJ databases">
        <title>Collection of gut derived symbiotic bacterial strains cultured from healthy donors.</title>
        <authorList>
            <person name="Lin H."/>
            <person name="Littmann E."/>
            <person name="Pamer E.G."/>
        </authorList>
    </citation>
    <scope>NUCLEOTIDE SEQUENCE</scope>
    <source>
        <strain evidence="3">MSK.19.85</strain>
    </source>
</reference>
<dbReference type="GeneID" id="58789751"/>
<evidence type="ECO:0000313" key="15">
    <source>
        <dbReference type="Proteomes" id="UP000061587"/>
    </source>
</evidence>
<evidence type="ECO:0000313" key="13">
    <source>
        <dbReference type="EMBL" id="QEW36285.1"/>
    </source>
</evidence>
<name>A0A0P0M4C5_PHOVU</name>
<dbReference type="Proteomes" id="UP001199363">
    <property type="component" value="Unassembled WGS sequence"/>
</dbReference>
<evidence type="ECO:0000313" key="2">
    <source>
        <dbReference type="EMBL" id="CUO20819.1"/>
    </source>
</evidence>
<dbReference type="Proteomes" id="UP000061587">
    <property type="component" value="Chromosome"/>
</dbReference>
<reference evidence="6" key="11">
    <citation type="submission" date="2022-01" db="EMBL/GenBank/DDBJ databases">
        <title>Collection of gut derived symbiotic bacterial strains cultured from healthy donors.</title>
        <authorList>
            <person name="Lin H."/>
            <person name="Kohout C."/>
            <person name="Waligurski E."/>
            <person name="Pamer E.G."/>
        </authorList>
    </citation>
    <scope>NUCLEOTIDE SEQUENCE</scope>
    <source>
        <strain evidence="6">DFI.6.72</strain>
    </source>
</reference>
<dbReference type="EMBL" id="JAWDET010000006">
    <property type="protein sequence ID" value="MDU0240386.1"/>
    <property type="molecule type" value="Genomic_DNA"/>
</dbReference>
<evidence type="ECO:0000313" key="20">
    <source>
        <dbReference type="Proteomes" id="UP000555193"/>
    </source>
</evidence>
<dbReference type="Proteomes" id="UP000555193">
    <property type="component" value="Unassembled WGS sequence"/>
</dbReference>
<dbReference type="EMBL" id="JAWDHD010000012">
    <property type="protein sequence ID" value="MDU0250667.1"/>
    <property type="molecule type" value="Genomic_DNA"/>
</dbReference>
<reference evidence="13 17" key="5">
    <citation type="submission" date="2019-09" db="EMBL/GenBank/DDBJ databases">
        <title>Commensal-derived Metabolites Govern Vibrio cholerae Pathogenesis in Host.</title>
        <authorList>
            <person name="Yoon S.S."/>
            <person name="Yoon M.Y."/>
        </authorList>
    </citation>
    <scope>NUCLEOTIDE SEQUENCE [LARGE SCALE GENOMIC DNA]</scope>
    <source>
        <strain evidence="13 17">VIC01</strain>
    </source>
</reference>
<dbReference type="Proteomes" id="UP000524321">
    <property type="component" value="Unassembled WGS sequence"/>
</dbReference>
<dbReference type="EMBL" id="CP013020">
    <property type="protein sequence ID" value="ALK85773.1"/>
    <property type="molecule type" value="Genomic_DNA"/>
</dbReference>
<proteinExistence type="predicted"/>
<dbReference type="EMBL" id="CYZI01000006">
    <property type="protein sequence ID" value="CUO20819.1"/>
    <property type="molecule type" value="Genomic_DNA"/>
</dbReference>
<reference evidence="4" key="10">
    <citation type="submission" date="2021-10" db="EMBL/GenBank/DDBJ databases">
        <title>Collection of gut derived symbiotic bacterial strains cultured from healthy donors.</title>
        <authorList>
            <person name="Lin H."/>
            <person name="Littmann E."/>
            <person name="Kohout C."/>
            <person name="Pamer E.G."/>
        </authorList>
    </citation>
    <scope>NUCLEOTIDE SEQUENCE</scope>
    <source>
        <strain evidence="4">DFI.1.167</strain>
    </source>
</reference>
<reference evidence="8" key="15">
    <citation type="submission" date="2023-10" db="EMBL/GenBank/DDBJ databases">
        <title>Genome of Potential pathogenic bacteria in Crohn's disease.</title>
        <authorList>
            <person name="Rodriguez-Palacios A."/>
        </authorList>
    </citation>
    <scope>NUCLEOTIDE SEQUENCE</scope>
    <source>
        <strain evidence="8">CavFT-hAR11</strain>
    </source>
</reference>
<dbReference type="EMBL" id="JAKKWZ010000014">
    <property type="protein sequence ID" value="MCG0340200.1"/>
    <property type="molecule type" value="Genomic_DNA"/>
</dbReference>
<reference evidence="12 19" key="7">
    <citation type="submission" date="2020-04" db="EMBL/GenBank/DDBJ databases">
        <authorList>
            <person name="Pieper L."/>
        </authorList>
    </citation>
    <scope>NUCLEOTIDE SEQUENCE [LARGE SCALE GENOMIC DNA]</scope>
    <source>
        <strain evidence="12 19">B33</strain>
    </source>
</reference>
<dbReference type="RefSeq" id="WP_005851777.1">
    <property type="nucleotide sequence ID" value="NZ_AP025232.1"/>
</dbReference>
<evidence type="ECO:0000313" key="19">
    <source>
        <dbReference type="Proteomes" id="UP000524321"/>
    </source>
</evidence>
<evidence type="ECO:0000313" key="17">
    <source>
        <dbReference type="Proteomes" id="UP000326091"/>
    </source>
</evidence>
<evidence type="ECO:0000313" key="5">
    <source>
        <dbReference type="EMBL" id="MCG0340200.1"/>
    </source>
</evidence>
<dbReference type="EMBL" id="JAHOGA010000065">
    <property type="protein sequence ID" value="MBV3490586.1"/>
    <property type="molecule type" value="Genomic_DNA"/>
</dbReference>
<dbReference type="EMBL" id="JAKNGO010000084">
    <property type="protein sequence ID" value="MCG4691006.1"/>
    <property type="molecule type" value="Genomic_DNA"/>
</dbReference>
<gene>
    <name evidence="1" type="ORF">BvMPK_3203</name>
    <name evidence="14" type="ORF">EH214_01476</name>
    <name evidence="2" type="ORF">ERS852457_01544</name>
    <name evidence="10" type="ORF">HKQ54_06185</name>
    <name evidence="11" type="ORF">HKQ55_20395</name>
    <name evidence="12" type="ORF">HUV05_05475</name>
    <name evidence="3" type="ORF">KSX14_18555</name>
    <name evidence="6" type="ORF">L0N01_20710</name>
    <name evidence="5" type="ORF">L4X52_09410</name>
    <name evidence="4" type="ORF">LI282_08305</name>
    <name evidence="7" type="ORF">PL594_21560</name>
    <name evidence="8" type="ORF">RVH43_07035</name>
    <name evidence="9" type="ORF">RVY68_18785</name>
    <name evidence="13" type="ORF">VIC01_01816</name>
</gene>
<reference evidence="20 21" key="6">
    <citation type="submission" date="2020-04" db="EMBL/GenBank/DDBJ databases">
        <title>A novel gut-associated lysogenic phage, Bacteroides phage BV01, alters the host transcriptome and bile acid metabolism in Bacteroides vulgatus.</title>
        <authorList>
            <person name="Campbell D.E."/>
            <person name="Ly L."/>
            <person name="Ridlon J.M."/>
            <person name="Hsiao A."/>
            <person name="Degnan P.H."/>
        </authorList>
    </citation>
    <scope>NUCLEOTIDE SEQUENCE [LARGE SCALE GENOMIC DNA]</scope>
    <source>
        <strain evidence="10 20">VPI-4506</strain>
        <strain evidence="11 21">VPI-BV8526</strain>
    </source>
</reference>
<reference evidence="7" key="13">
    <citation type="submission" date="2023-01" db="EMBL/GenBank/DDBJ databases">
        <title>Human gut microbiome strain richness.</title>
        <authorList>
            <person name="Chen-Liaw A."/>
        </authorList>
    </citation>
    <scope>NUCLEOTIDE SEQUENCE</scope>
    <source>
        <strain evidence="7">H9_m1001271B151109d0_201107</strain>
    </source>
</reference>
<evidence type="ECO:0000313" key="16">
    <source>
        <dbReference type="Proteomes" id="UP000095333"/>
    </source>
</evidence>
<reference evidence="15" key="2">
    <citation type="submission" date="2015-10" db="EMBL/GenBank/DDBJ databases">
        <title>Extensive mobilome-driven genome diversification in gut-associated Bacteroides vulgatus mpk.</title>
        <authorList>
            <person name="Beier S."/>
            <person name="Lange A."/>
            <person name="Huson D.H."/>
            <person name="Frick J.-S."/>
            <person name="Autenrieth I.B."/>
        </authorList>
    </citation>
    <scope>NUCLEOTIDE SEQUENCE [LARGE SCALE GENOMIC DNA]</scope>
    <source>
        <strain evidence="15">mpk</strain>
    </source>
</reference>
<protein>
    <submittedName>
        <fullName evidence="1">Uncharacterized protein</fullName>
    </submittedName>
</protein>
<dbReference type="Proteomes" id="UP000408523">
    <property type="component" value="Unassembled WGS sequence"/>
</dbReference>
<dbReference type="EMBL" id="JABDSH010000064">
    <property type="protein sequence ID" value="NMW35744.1"/>
    <property type="molecule type" value="Genomic_DNA"/>
</dbReference>
<evidence type="ECO:0000313" key="21">
    <source>
        <dbReference type="Proteomes" id="UP000583639"/>
    </source>
</evidence>
<dbReference type="AlphaFoldDB" id="A0A0P0M4C5"/>